<dbReference type="OrthoDB" id="6197550at2"/>
<evidence type="ECO:0000313" key="10">
    <source>
        <dbReference type="Proteomes" id="UP000001962"/>
    </source>
</evidence>
<name>Q0A7T1_ALKEH</name>
<evidence type="ECO:0000256" key="2">
    <source>
        <dbReference type="ARBA" id="ARBA00009142"/>
    </source>
</evidence>
<sequence length="251" mass="26219">MIESWIPATLSPAIAGGLILAAALTSMITAALGAGGGVVLLALLALTLPAGAIIPVHGLVQLGSNAGRALMMWRHIDLRTIAAFAPGVVLGAWLASRLLVGLPLATIQIAIAGFILLLVWGPPVPRRALGATGTFLASTATSFLSLFVGATGPLVAAFIKQQQASHRLTTVATFAAAMTLQHAPKAVVFGFAGFAFRDWIGLIGVMIIAGAIGTWVGIHLLRRFSDQRFHRVFQVLLTLLALRLAWQALWG</sequence>
<feature type="transmembrane region" description="Helical" evidence="8">
    <location>
        <begin position="38"/>
        <end position="60"/>
    </location>
</feature>
<keyword evidence="7 8" id="KW-0472">Membrane</keyword>
<dbReference type="PANTHER" id="PTHR30269:SF37">
    <property type="entry name" value="MEMBRANE TRANSPORTER PROTEIN"/>
    <property type="match status" value="1"/>
</dbReference>
<organism evidence="9 10">
    <name type="scientific">Alkalilimnicola ehrlichii (strain ATCC BAA-1101 / DSM 17681 / MLHE-1)</name>
    <dbReference type="NCBI Taxonomy" id="187272"/>
    <lineage>
        <taxon>Bacteria</taxon>
        <taxon>Pseudomonadati</taxon>
        <taxon>Pseudomonadota</taxon>
        <taxon>Gammaproteobacteria</taxon>
        <taxon>Chromatiales</taxon>
        <taxon>Ectothiorhodospiraceae</taxon>
        <taxon>Alkalilimnicola</taxon>
    </lineage>
</organism>
<protein>
    <recommendedName>
        <fullName evidence="8">Probable membrane transporter protein</fullName>
    </recommendedName>
</protein>
<feature type="transmembrane region" description="Helical" evidence="8">
    <location>
        <begin position="105"/>
        <end position="123"/>
    </location>
</feature>
<feature type="transmembrane region" description="Helical" evidence="8">
    <location>
        <begin position="199"/>
        <end position="220"/>
    </location>
</feature>
<evidence type="ECO:0000256" key="7">
    <source>
        <dbReference type="ARBA" id="ARBA00023136"/>
    </source>
</evidence>
<dbReference type="GO" id="GO:0005886">
    <property type="term" value="C:plasma membrane"/>
    <property type="evidence" value="ECO:0007669"/>
    <property type="project" value="UniProtKB-SubCell"/>
</dbReference>
<gene>
    <name evidence="9" type="ordered locus">Mlg_1760</name>
</gene>
<feature type="transmembrane region" description="Helical" evidence="8">
    <location>
        <begin position="81"/>
        <end position="99"/>
    </location>
</feature>
<proteinExistence type="inferred from homology"/>
<dbReference type="eggNOG" id="COG0730">
    <property type="taxonomic scope" value="Bacteria"/>
</dbReference>
<evidence type="ECO:0000256" key="5">
    <source>
        <dbReference type="ARBA" id="ARBA00022692"/>
    </source>
</evidence>
<dbReference type="Proteomes" id="UP000001962">
    <property type="component" value="Chromosome"/>
</dbReference>
<evidence type="ECO:0000256" key="6">
    <source>
        <dbReference type="ARBA" id="ARBA00022989"/>
    </source>
</evidence>
<dbReference type="RefSeq" id="WP_011629500.1">
    <property type="nucleotide sequence ID" value="NC_008340.1"/>
</dbReference>
<keyword evidence="10" id="KW-1185">Reference proteome</keyword>
<comment type="similarity">
    <text evidence="2 8">Belongs to the 4-toluene sulfonate uptake permease (TSUP) (TC 2.A.102) family.</text>
</comment>
<keyword evidence="3" id="KW-0813">Transport</keyword>
<comment type="subcellular location">
    <subcellularLocation>
        <location evidence="1 8">Cell membrane</location>
        <topology evidence="1 8">Multi-pass membrane protein</topology>
    </subcellularLocation>
</comment>
<reference evidence="10" key="1">
    <citation type="submission" date="2006-08" db="EMBL/GenBank/DDBJ databases">
        <title>Complete sequence of Alkalilimnicola ehrilichei MLHE-1.</title>
        <authorList>
            <person name="Copeland A."/>
            <person name="Lucas S."/>
            <person name="Lapidus A."/>
            <person name="Barry K."/>
            <person name="Detter J.C."/>
            <person name="Glavina del Rio T."/>
            <person name="Hammon N."/>
            <person name="Israni S."/>
            <person name="Dalin E."/>
            <person name="Tice H."/>
            <person name="Pitluck S."/>
            <person name="Sims D."/>
            <person name="Brettin T."/>
            <person name="Bruce D."/>
            <person name="Han C."/>
            <person name="Tapia R."/>
            <person name="Gilna P."/>
            <person name="Schmutz J."/>
            <person name="Larimer F."/>
            <person name="Land M."/>
            <person name="Hauser L."/>
            <person name="Kyrpides N."/>
            <person name="Mikhailova N."/>
            <person name="Oremland R.S."/>
            <person name="Hoeft S.E."/>
            <person name="Switzer-Blum J."/>
            <person name="Kulp T."/>
            <person name="King G."/>
            <person name="Tabita R."/>
            <person name="Witte B."/>
            <person name="Santini J.M."/>
            <person name="Basu P."/>
            <person name="Hollibaugh J.T."/>
            <person name="Xie G."/>
            <person name="Stolz J.F."/>
            <person name="Richardson P."/>
        </authorList>
    </citation>
    <scope>NUCLEOTIDE SEQUENCE [LARGE SCALE GENOMIC DNA]</scope>
    <source>
        <strain evidence="10">ATCC BAA-1101 / DSM 17681 / MLHE-1</strain>
    </source>
</reference>
<keyword evidence="6 8" id="KW-1133">Transmembrane helix</keyword>
<evidence type="ECO:0000256" key="8">
    <source>
        <dbReference type="RuleBase" id="RU363041"/>
    </source>
</evidence>
<feature type="transmembrane region" description="Helical" evidence="8">
    <location>
        <begin position="135"/>
        <end position="159"/>
    </location>
</feature>
<dbReference type="InterPro" id="IPR002781">
    <property type="entry name" value="TM_pro_TauE-like"/>
</dbReference>
<dbReference type="AlphaFoldDB" id="Q0A7T1"/>
<dbReference type="Pfam" id="PF01925">
    <property type="entry name" value="TauE"/>
    <property type="match status" value="1"/>
</dbReference>
<dbReference type="HOGENOM" id="CLU_054750_4_1_6"/>
<accession>Q0A7T1</accession>
<evidence type="ECO:0000256" key="3">
    <source>
        <dbReference type="ARBA" id="ARBA00022448"/>
    </source>
</evidence>
<feature type="transmembrane region" description="Helical" evidence="8">
    <location>
        <begin position="12"/>
        <end position="32"/>
    </location>
</feature>
<dbReference type="EMBL" id="CP000453">
    <property type="protein sequence ID" value="ABI57106.1"/>
    <property type="molecule type" value="Genomic_DNA"/>
</dbReference>
<evidence type="ECO:0000256" key="4">
    <source>
        <dbReference type="ARBA" id="ARBA00022475"/>
    </source>
</evidence>
<dbReference type="KEGG" id="aeh:Mlg_1760"/>
<evidence type="ECO:0000256" key="1">
    <source>
        <dbReference type="ARBA" id="ARBA00004651"/>
    </source>
</evidence>
<dbReference type="InterPro" id="IPR052017">
    <property type="entry name" value="TSUP"/>
</dbReference>
<keyword evidence="5 8" id="KW-0812">Transmembrane</keyword>
<evidence type="ECO:0000313" key="9">
    <source>
        <dbReference type="EMBL" id="ABI57106.1"/>
    </source>
</evidence>
<keyword evidence="4 8" id="KW-1003">Cell membrane</keyword>
<dbReference type="PANTHER" id="PTHR30269">
    <property type="entry name" value="TRANSMEMBRANE PROTEIN YFCA"/>
    <property type="match status" value="1"/>
</dbReference>